<accession>A0A381XGN0</accession>
<dbReference type="EMBL" id="UINC01014968">
    <property type="protein sequence ID" value="SVA63413.1"/>
    <property type="molecule type" value="Genomic_DNA"/>
</dbReference>
<evidence type="ECO:0000313" key="2">
    <source>
        <dbReference type="EMBL" id="SVA63413.1"/>
    </source>
</evidence>
<proteinExistence type="predicted"/>
<feature type="domain" description="XdhC- CoxI" evidence="1">
    <location>
        <begin position="19"/>
        <end position="83"/>
    </location>
</feature>
<dbReference type="InterPro" id="IPR003777">
    <property type="entry name" value="XdhC_CoxI"/>
</dbReference>
<gene>
    <name evidence="2" type="ORF">METZ01_LOCUS116267</name>
</gene>
<dbReference type="PANTHER" id="PTHR30388">
    <property type="entry name" value="ALDEHYDE OXIDOREDUCTASE MOLYBDENUM COFACTOR ASSEMBLY PROTEIN"/>
    <property type="match status" value="1"/>
</dbReference>
<evidence type="ECO:0000259" key="1">
    <source>
        <dbReference type="Pfam" id="PF02625"/>
    </source>
</evidence>
<sequence>MNERTDPNLYQAIVEKAGEGRTIALATIVATKGSVPRGIGAKMLIDPGEELVGTVGGGCGEGEVIDAAHEVIRTGTPQMVRVDLTDDLLSLSPAVCGGTMEIFVEAVGFER</sequence>
<protein>
    <recommendedName>
        <fullName evidence="1">XdhC- CoxI domain-containing protein</fullName>
    </recommendedName>
</protein>
<dbReference type="InterPro" id="IPR052698">
    <property type="entry name" value="MoCofactor_Util/Proc"/>
</dbReference>
<reference evidence="2" key="1">
    <citation type="submission" date="2018-05" db="EMBL/GenBank/DDBJ databases">
        <authorList>
            <person name="Lanie J.A."/>
            <person name="Ng W.-L."/>
            <person name="Kazmierczak K.M."/>
            <person name="Andrzejewski T.M."/>
            <person name="Davidsen T.M."/>
            <person name="Wayne K.J."/>
            <person name="Tettelin H."/>
            <person name="Glass J.I."/>
            <person name="Rusch D."/>
            <person name="Podicherti R."/>
            <person name="Tsui H.-C.T."/>
            <person name="Winkler M.E."/>
        </authorList>
    </citation>
    <scope>NUCLEOTIDE SEQUENCE</scope>
</reference>
<dbReference type="PANTHER" id="PTHR30388:SF6">
    <property type="entry name" value="XANTHINE DEHYDROGENASE SUBUNIT A-RELATED"/>
    <property type="match status" value="1"/>
</dbReference>
<organism evidence="2">
    <name type="scientific">marine metagenome</name>
    <dbReference type="NCBI Taxonomy" id="408172"/>
    <lineage>
        <taxon>unclassified sequences</taxon>
        <taxon>metagenomes</taxon>
        <taxon>ecological metagenomes</taxon>
    </lineage>
</organism>
<name>A0A381XGN0_9ZZZZ</name>
<dbReference type="AlphaFoldDB" id="A0A381XGN0"/>
<dbReference type="Pfam" id="PF02625">
    <property type="entry name" value="XdhC_CoxI"/>
    <property type="match status" value="1"/>
</dbReference>